<evidence type="ECO:0000313" key="2">
    <source>
        <dbReference type="EMBL" id="SHI94446.1"/>
    </source>
</evidence>
<gene>
    <name evidence="2" type="ORF">SAMN04487911_10847</name>
</gene>
<dbReference type="InterPro" id="IPR023696">
    <property type="entry name" value="Ureohydrolase_dom_sf"/>
</dbReference>
<dbReference type="GO" id="GO:0046872">
    <property type="term" value="F:metal ion binding"/>
    <property type="evidence" value="ECO:0007669"/>
    <property type="project" value="InterPro"/>
</dbReference>
<comment type="similarity">
    <text evidence="1">Belongs to the arginase family.</text>
</comment>
<accession>A0A1M6F9V9</accession>
<dbReference type="EMBL" id="FQYX01000008">
    <property type="protein sequence ID" value="SHI94446.1"/>
    <property type="molecule type" value="Genomic_DNA"/>
</dbReference>
<dbReference type="SUPFAM" id="SSF52768">
    <property type="entry name" value="Arginase/deacetylase"/>
    <property type="match status" value="1"/>
</dbReference>
<evidence type="ECO:0000256" key="1">
    <source>
        <dbReference type="PROSITE-ProRule" id="PRU00742"/>
    </source>
</evidence>
<dbReference type="PROSITE" id="PS51409">
    <property type="entry name" value="ARGINASE_2"/>
    <property type="match status" value="1"/>
</dbReference>
<sequence>MAFDFLVPVSEQVLDHCEQLPSQALGRHINKHTARYGLPELDKVNLAVLGVNESRNALETKSERLDLSQIRLQLYALMKGNWNVSIIDLGDIEEGNSIADTYFVVKEVVAQLLQDNIVPVVIGATQDITYATYRAFDGLKEMVNLVAIDSRFDFGMDENIIAAHSYMSKIITDKPNNLFNFSNIGYQSYFNSQEEIDLMDRLFFDAYRLGEIISDISLAEPVLRNANLVSMDARAIRSADIGYSDSFSPNGFTGREICAIARYAGISEKVSVFGIYEIENSNQSFQLMAQIIWYFIEGVNFRIVEEPTSDSNDFTKYTVPTEDRSLVFFKSHLTERWWVEVPSVLSSHTKIYSPALLPCTEADYLEACNQNIPERWFKAYKKGFN</sequence>
<dbReference type="CDD" id="cd09988">
    <property type="entry name" value="Formimidoylglutamase"/>
    <property type="match status" value="1"/>
</dbReference>
<keyword evidence="3" id="KW-1185">Reference proteome</keyword>
<dbReference type="Proteomes" id="UP000184231">
    <property type="component" value="Unassembled WGS sequence"/>
</dbReference>
<dbReference type="Gene3D" id="3.40.800.10">
    <property type="entry name" value="Ureohydrolase domain"/>
    <property type="match status" value="1"/>
</dbReference>
<protein>
    <submittedName>
        <fullName evidence="2">Arginase family enzyme</fullName>
    </submittedName>
</protein>
<name>A0A1M6F9V9_9FLAO</name>
<dbReference type="RefSeq" id="WP_072764017.1">
    <property type="nucleotide sequence ID" value="NZ_FQYX01000008.1"/>
</dbReference>
<dbReference type="Pfam" id="PF00491">
    <property type="entry name" value="Arginase"/>
    <property type="match status" value="1"/>
</dbReference>
<reference evidence="3" key="1">
    <citation type="submission" date="2016-11" db="EMBL/GenBank/DDBJ databases">
        <authorList>
            <person name="Varghese N."/>
            <person name="Submissions S."/>
        </authorList>
    </citation>
    <scope>NUCLEOTIDE SEQUENCE [LARGE SCALE GENOMIC DNA]</scope>
    <source>
        <strain evidence="3">CGMCC 1.8863</strain>
    </source>
</reference>
<dbReference type="InterPro" id="IPR006035">
    <property type="entry name" value="Ureohydrolase"/>
</dbReference>
<organism evidence="2 3">
    <name type="scientific">Arenibacter nanhaiticus</name>
    <dbReference type="NCBI Taxonomy" id="558155"/>
    <lineage>
        <taxon>Bacteria</taxon>
        <taxon>Pseudomonadati</taxon>
        <taxon>Bacteroidota</taxon>
        <taxon>Flavobacteriia</taxon>
        <taxon>Flavobacteriales</taxon>
        <taxon>Flavobacteriaceae</taxon>
        <taxon>Arenibacter</taxon>
    </lineage>
</organism>
<evidence type="ECO:0000313" key="3">
    <source>
        <dbReference type="Proteomes" id="UP000184231"/>
    </source>
</evidence>
<dbReference type="OrthoDB" id="931936at2"/>
<dbReference type="GO" id="GO:0016813">
    <property type="term" value="F:hydrolase activity, acting on carbon-nitrogen (but not peptide) bonds, in linear amidines"/>
    <property type="evidence" value="ECO:0007669"/>
    <property type="project" value="UniProtKB-ARBA"/>
</dbReference>
<proteinExistence type="inferred from homology"/>
<dbReference type="AlphaFoldDB" id="A0A1M6F9V9"/>
<dbReference type="STRING" id="558155.SAMN04487911_10847"/>